<evidence type="ECO:0000313" key="6">
    <source>
        <dbReference type="Proteomes" id="UP001139150"/>
    </source>
</evidence>
<dbReference type="PANTHER" id="PTHR43649">
    <property type="entry name" value="ARABINOSE-BINDING PROTEIN-RELATED"/>
    <property type="match status" value="1"/>
</dbReference>
<dbReference type="PROSITE" id="PS01037">
    <property type="entry name" value="SBP_BACTERIAL_1"/>
    <property type="match status" value="1"/>
</dbReference>
<dbReference type="PROSITE" id="PS51257">
    <property type="entry name" value="PROKAR_LIPOPROTEIN"/>
    <property type="match status" value="1"/>
</dbReference>
<keyword evidence="6" id="KW-1185">Reference proteome</keyword>
<name>A0A9X2A5P8_9BACI</name>
<evidence type="ECO:0000256" key="3">
    <source>
        <dbReference type="ARBA" id="ARBA00022729"/>
    </source>
</evidence>
<proteinExistence type="inferred from homology"/>
<keyword evidence="3 4" id="KW-0732">Signal</keyword>
<dbReference type="Proteomes" id="UP001139150">
    <property type="component" value="Unassembled WGS sequence"/>
</dbReference>
<dbReference type="RefSeq" id="WP_250094628.1">
    <property type="nucleotide sequence ID" value="NZ_JAKRYL010000001.1"/>
</dbReference>
<protein>
    <submittedName>
        <fullName evidence="5">Extracellular solute-binding protein</fullName>
    </submittedName>
</protein>
<dbReference type="InterPro" id="IPR006059">
    <property type="entry name" value="SBP"/>
</dbReference>
<organism evidence="5 6">
    <name type="scientific">Halalkalibacter alkaliphilus</name>
    <dbReference type="NCBI Taxonomy" id="2917993"/>
    <lineage>
        <taxon>Bacteria</taxon>
        <taxon>Bacillati</taxon>
        <taxon>Bacillota</taxon>
        <taxon>Bacilli</taxon>
        <taxon>Bacillales</taxon>
        <taxon>Bacillaceae</taxon>
        <taxon>Halalkalibacter</taxon>
    </lineage>
</organism>
<evidence type="ECO:0000256" key="4">
    <source>
        <dbReference type="SAM" id="SignalP"/>
    </source>
</evidence>
<accession>A0A9X2A5P8</accession>
<evidence type="ECO:0000256" key="2">
    <source>
        <dbReference type="ARBA" id="ARBA00022448"/>
    </source>
</evidence>
<feature type="signal peptide" evidence="4">
    <location>
        <begin position="1"/>
        <end position="20"/>
    </location>
</feature>
<keyword evidence="2" id="KW-0813">Transport</keyword>
<comment type="similarity">
    <text evidence="1">Belongs to the bacterial solute-binding protein 1 family.</text>
</comment>
<dbReference type="InterPro" id="IPR006061">
    <property type="entry name" value="SBP_1_CS"/>
</dbReference>
<feature type="chain" id="PRO_5040898601" evidence="4">
    <location>
        <begin position="21"/>
        <end position="416"/>
    </location>
</feature>
<gene>
    <name evidence="5" type="ORF">MF646_01060</name>
</gene>
<dbReference type="AlphaFoldDB" id="A0A9X2A5P8"/>
<dbReference type="EMBL" id="JAKRYL010000001">
    <property type="protein sequence ID" value="MCL7745696.1"/>
    <property type="molecule type" value="Genomic_DNA"/>
</dbReference>
<reference evidence="5" key="1">
    <citation type="submission" date="2022-02" db="EMBL/GenBank/DDBJ databases">
        <title>Halalkalibacter sp. nov. isolated from Lonar Lake, India.</title>
        <authorList>
            <person name="Joshi A."/>
            <person name="Thite S."/>
            <person name="Lodha T."/>
        </authorList>
    </citation>
    <scope>NUCLEOTIDE SEQUENCE</scope>
    <source>
        <strain evidence="5">MEB205</strain>
    </source>
</reference>
<dbReference type="Gene3D" id="3.40.190.10">
    <property type="entry name" value="Periplasmic binding protein-like II"/>
    <property type="match status" value="2"/>
</dbReference>
<comment type="caution">
    <text evidence="5">The sequence shown here is derived from an EMBL/GenBank/DDBJ whole genome shotgun (WGS) entry which is preliminary data.</text>
</comment>
<evidence type="ECO:0000313" key="5">
    <source>
        <dbReference type="EMBL" id="MCL7745696.1"/>
    </source>
</evidence>
<dbReference type="SUPFAM" id="SSF53850">
    <property type="entry name" value="Periplasmic binding protein-like II"/>
    <property type="match status" value="1"/>
</dbReference>
<dbReference type="GO" id="GO:0055085">
    <property type="term" value="P:transmembrane transport"/>
    <property type="evidence" value="ECO:0007669"/>
    <property type="project" value="InterPro"/>
</dbReference>
<dbReference type="Pfam" id="PF01547">
    <property type="entry name" value="SBP_bac_1"/>
    <property type="match status" value="1"/>
</dbReference>
<evidence type="ECO:0000256" key="1">
    <source>
        <dbReference type="ARBA" id="ARBA00008520"/>
    </source>
</evidence>
<sequence>MKTNNIIGCSLVIASLFLSACSTTGEEVQHETKKKLIEFFQPKPEAVEFFNEMIDQFEMLHPDIEIEQVNVPDGMAVLKTRIARGNVPDIFITYPIEQDYVVRAEKGYLLDLTNENFIQQVDPEIQNRYLINEKMYGVALSQNAVGVIYNTHIFEELQLDIPQTWDEFLLTLELLEMEGKQPILIGNKELENISVFNLNFIANEFDSDYWNKLNQGKVTITNDPRWIEASEKMLQVLDYVQDNSFSYDSEAVIHAFIEGDAAMFVDGVWMLPRIEKLDPQLTYGIFPFPVTNDVESNNVLGGVDGGFAISADTNNPDEAKLFLEFLLTKENAQKFSDYEGNISAVKGVNMNKPEVNRLAEHVTMGKTVNWPNHHWAGGTAAEAEFRRISQQFFLDRDIDTFLEKLEIMFQNYRQQQ</sequence>
<dbReference type="InterPro" id="IPR050490">
    <property type="entry name" value="Bact_solute-bd_prot1"/>
</dbReference>